<comment type="caution">
    <text evidence="7">The sequence shown here is derived from an EMBL/GenBank/DDBJ whole genome shotgun (WGS) entry which is preliminary data.</text>
</comment>
<reference evidence="7" key="1">
    <citation type="submission" date="2019-12" db="EMBL/GenBank/DDBJ databases">
        <authorList>
            <person name="Scholes J."/>
        </authorList>
    </citation>
    <scope>NUCLEOTIDE SEQUENCE</scope>
</reference>
<keyword evidence="2" id="KW-0805">Transcription regulation</keyword>
<dbReference type="PANTHER" id="PTHR46338">
    <property type="entry name" value="TRANSCRIPTION INITIATION FACTOR TFIID SUBUNIT 8"/>
    <property type="match status" value="1"/>
</dbReference>
<evidence type="ECO:0000256" key="3">
    <source>
        <dbReference type="ARBA" id="ARBA00023163"/>
    </source>
</evidence>
<dbReference type="PANTHER" id="PTHR46338:SF13">
    <property type="entry name" value="TRANSCRIPTION INITIATION FACTOR TFIID SUBUNIT 8-LIKE"/>
    <property type="match status" value="1"/>
</dbReference>
<keyword evidence="4" id="KW-0539">Nucleus</keyword>
<keyword evidence="3" id="KW-0804">Transcription</keyword>
<organism evidence="7 8">
    <name type="scientific">Striga hermonthica</name>
    <name type="common">Purple witchweed</name>
    <name type="synonym">Buchnera hermonthica</name>
    <dbReference type="NCBI Taxonomy" id="68872"/>
    <lineage>
        <taxon>Eukaryota</taxon>
        <taxon>Viridiplantae</taxon>
        <taxon>Streptophyta</taxon>
        <taxon>Embryophyta</taxon>
        <taxon>Tracheophyta</taxon>
        <taxon>Spermatophyta</taxon>
        <taxon>Magnoliopsida</taxon>
        <taxon>eudicotyledons</taxon>
        <taxon>Gunneridae</taxon>
        <taxon>Pentapetalae</taxon>
        <taxon>asterids</taxon>
        <taxon>lamiids</taxon>
        <taxon>Lamiales</taxon>
        <taxon>Orobanchaceae</taxon>
        <taxon>Buchnereae</taxon>
        <taxon>Striga</taxon>
    </lineage>
</organism>
<dbReference type="OrthoDB" id="436852at2759"/>
<evidence type="ECO:0000256" key="5">
    <source>
        <dbReference type="SAM" id="MobiDB-lite"/>
    </source>
</evidence>
<accession>A0A9N7RDG1</accession>
<dbReference type="GO" id="GO:0005669">
    <property type="term" value="C:transcription factor TFIID complex"/>
    <property type="evidence" value="ECO:0007669"/>
    <property type="project" value="InterPro"/>
</dbReference>
<dbReference type="SMART" id="SM00576">
    <property type="entry name" value="BTP"/>
    <property type="match status" value="1"/>
</dbReference>
<comment type="subcellular location">
    <subcellularLocation>
        <location evidence="1">Nucleus</location>
    </subcellularLocation>
</comment>
<dbReference type="AlphaFoldDB" id="A0A9N7RDG1"/>
<evidence type="ECO:0000256" key="1">
    <source>
        <dbReference type="ARBA" id="ARBA00004123"/>
    </source>
</evidence>
<feature type="domain" description="Bromodomain associated" evidence="6">
    <location>
        <begin position="14"/>
        <end position="90"/>
    </location>
</feature>
<dbReference type="InterPro" id="IPR006565">
    <property type="entry name" value="BTP"/>
</dbReference>
<evidence type="ECO:0000259" key="6">
    <source>
        <dbReference type="SMART" id="SM00576"/>
    </source>
</evidence>
<dbReference type="GO" id="GO:0046982">
    <property type="term" value="F:protein heterodimerization activity"/>
    <property type="evidence" value="ECO:0007669"/>
    <property type="project" value="InterPro"/>
</dbReference>
<evidence type="ECO:0000313" key="7">
    <source>
        <dbReference type="EMBL" id="CAA0825377.1"/>
    </source>
</evidence>
<sequence>MARPVEGPDPPSESEFSSSLARVAVAQTCQSMGFTGAQNSALCLLTDVATRYLRSAAKLAAASAALGGRTQSNLADIVAALEDLASVHGFRGLSSVRSVSLCSSAVVKDLIKFVKFTDEIPFARPLPPRRIFFPGRKRKFREYCDEGRWKHVPAWLPPPLAAPAVEKTRNEDKWEESVDTNRDSNSRVCLSNSSILSVKRGGKVRFKLGAVTMKNPNACKKARVLMI</sequence>
<dbReference type="InterPro" id="IPR009072">
    <property type="entry name" value="Histone-fold"/>
</dbReference>
<evidence type="ECO:0000313" key="8">
    <source>
        <dbReference type="Proteomes" id="UP001153555"/>
    </source>
</evidence>
<name>A0A9N7RDG1_STRHE</name>
<protein>
    <submittedName>
        <fullName evidence="7">Bromodomain transcription factor</fullName>
    </submittedName>
</protein>
<evidence type="ECO:0000256" key="4">
    <source>
        <dbReference type="ARBA" id="ARBA00023242"/>
    </source>
</evidence>
<feature type="region of interest" description="Disordered" evidence="5">
    <location>
        <begin position="166"/>
        <end position="185"/>
    </location>
</feature>
<evidence type="ECO:0000256" key="2">
    <source>
        <dbReference type="ARBA" id="ARBA00023015"/>
    </source>
</evidence>
<dbReference type="EMBL" id="CACSLK010026072">
    <property type="protein sequence ID" value="CAA0825377.1"/>
    <property type="molecule type" value="Genomic_DNA"/>
</dbReference>
<dbReference type="InterPro" id="IPR037818">
    <property type="entry name" value="TAF8"/>
</dbReference>
<gene>
    <name evidence="7" type="ORF">SHERM_22154</name>
</gene>
<dbReference type="Proteomes" id="UP001153555">
    <property type="component" value="Unassembled WGS sequence"/>
</dbReference>
<dbReference type="Gene3D" id="1.10.20.10">
    <property type="entry name" value="Histone, subunit A"/>
    <property type="match status" value="1"/>
</dbReference>
<keyword evidence="8" id="KW-1185">Reference proteome</keyword>
<dbReference type="Pfam" id="PF07524">
    <property type="entry name" value="Bromo_TP"/>
    <property type="match status" value="1"/>
</dbReference>
<proteinExistence type="predicted"/>